<protein>
    <recommendedName>
        <fullName evidence="4">Secreted protein</fullName>
    </recommendedName>
</protein>
<dbReference type="GeneID" id="98644961"/>
<evidence type="ECO:0008006" key="4">
    <source>
        <dbReference type="Google" id="ProtNLM"/>
    </source>
</evidence>
<accession>A0ABX5YFD8</accession>
<proteinExistence type="predicted"/>
<feature type="compositionally biased region" description="Basic and acidic residues" evidence="1">
    <location>
        <begin position="54"/>
        <end position="64"/>
    </location>
</feature>
<name>A0ABX5YFD8_9PLAN</name>
<keyword evidence="3" id="KW-1185">Reference proteome</keyword>
<reference evidence="2 3" key="1">
    <citation type="submission" date="2019-08" db="EMBL/GenBank/DDBJ databases">
        <title>Deep-cultivation of Planctomycetes and their phenomic and genomic characterization uncovers novel biology.</title>
        <authorList>
            <person name="Wiegand S."/>
            <person name="Jogler M."/>
            <person name="Boedeker C."/>
            <person name="Pinto D."/>
            <person name="Vollmers J."/>
            <person name="Rivas-Marin E."/>
            <person name="Kohn T."/>
            <person name="Peeters S.H."/>
            <person name="Heuer A."/>
            <person name="Rast P."/>
            <person name="Oberbeckmann S."/>
            <person name="Bunk B."/>
            <person name="Jeske O."/>
            <person name="Meyerdierks A."/>
            <person name="Storesund J.E."/>
            <person name="Kallscheuer N."/>
            <person name="Luecker S."/>
            <person name="Lage O.M."/>
            <person name="Pohl T."/>
            <person name="Merkel B.J."/>
            <person name="Hornburger P."/>
            <person name="Mueller R.-W."/>
            <person name="Bruemmer F."/>
            <person name="Labrenz M."/>
            <person name="Spormann A.M."/>
            <person name="Op den Camp H."/>
            <person name="Overmann J."/>
            <person name="Amann R."/>
            <person name="Jetten M.S.M."/>
            <person name="Mascher T."/>
            <person name="Medema M.H."/>
            <person name="Devos D.P."/>
            <person name="Kaster A.-K."/>
            <person name="Ovreas L."/>
            <person name="Rohde M."/>
            <person name="Galperin M.Y."/>
            <person name="Jogler C."/>
        </authorList>
    </citation>
    <scope>NUCLEOTIDE SEQUENCE [LARGE SCALE GENOMIC DNA]</scope>
    <source>
        <strain evidence="2 3">DSM 8797</strain>
    </source>
</reference>
<organism evidence="2 3">
    <name type="scientific">Gimesia maris</name>
    <dbReference type="NCBI Taxonomy" id="122"/>
    <lineage>
        <taxon>Bacteria</taxon>
        <taxon>Pseudomonadati</taxon>
        <taxon>Planctomycetota</taxon>
        <taxon>Planctomycetia</taxon>
        <taxon>Planctomycetales</taxon>
        <taxon>Planctomycetaceae</taxon>
        <taxon>Gimesia</taxon>
    </lineage>
</organism>
<dbReference type="RefSeq" id="WP_044238136.1">
    <property type="nucleotide sequence ID" value="NZ_CAXAST010000009.1"/>
</dbReference>
<evidence type="ECO:0000313" key="3">
    <source>
        <dbReference type="Proteomes" id="UP000322887"/>
    </source>
</evidence>
<feature type="region of interest" description="Disordered" evidence="1">
    <location>
        <begin position="35"/>
        <end position="64"/>
    </location>
</feature>
<evidence type="ECO:0000313" key="2">
    <source>
        <dbReference type="EMBL" id="QEG14432.1"/>
    </source>
</evidence>
<gene>
    <name evidence="2" type="ORF">GmarT_02670</name>
</gene>
<dbReference type="PROSITE" id="PS51257">
    <property type="entry name" value="PROKAR_LIPOPROTEIN"/>
    <property type="match status" value="1"/>
</dbReference>
<evidence type="ECO:0000256" key="1">
    <source>
        <dbReference type="SAM" id="MobiDB-lite"/>
    </source>
</evidence>
<sequence length="64" mass="7145">MRQQLHLAVCCSLMCVMTWTGCQMGNDGPITSKLAFRGVPKQSEPAVESEEEIETRRSEESAQE</sequence>
<dbReference type="Proteomes" id="UP000322887">
    <property type="component" value="Chromosome"/>
</dbReference>
<dbReference type="EMBL" id="CP042910">
    <property type="protein sequence ID" value="QEG14432.1"/>
    <property type="molecule type" value="Genomic_DNA"/>
</dbReference>